<proteinExistence type="predicted"/>
<dbReference type="CDD" id="cd16917">
    <property type="entry name" value="HATPase_UhpB-NarQ-NarX-like"/>
    <property type="match status" value="1"/>
</dbReference>
<dbReference type="InterPro" id="IPR050482">
    <property type="entry name" value="Sensor_HK_TwoCompSys"/>
</dbReference>
<evidence type="ECO:0000256" key="5">
    <source>
        <dbReference type="ARBA" id="ARBA00017322"/>
    </source>
</evidence>
<comment type="cofactor">
    <cofactor evidence="2">
        <name>[4Fe-4S] cluster</name>
        <dbReference type="ChEBI" id="CHEBI:49883"/>
    </cofactor>
</comment>
<evidence type="ECO:0000256" key="15">
    <source>
        <dbReference type="ARBA" id="ARBA00030800"/>
    </source>
</evidence>
<dbReference type="Proteomes" id="UP001499852">
    <property type="component" value="Unassembled WGS sequence"/>
</dbReference>
<evidence type="ECO:0000256" key="12">
    <source>
        <dbReference type="ARBA" id="ARBA00023012"/>
    </source>
</evidence>
<evidence type="ECO:0000256" key="10">
    <source>
        <dbReference type="ARBA" id="ARBA00022777"/>
    </source>
</evidence>
<comment type="function">
    <text evidence="14">Member of the two-component regulatory system NreB/NreC involved in the control of dissimilatory nitrate/nitrite reduction in response to oxygen. NreB functions as a direct oxygen sensor histidine kinase which is autophosphorylated, in the absence of oxygen, probably at the conserved histidine residue, and transfers its phosphate group probably to a conserved aspartate residue of NreC. NreB/NreC activates the expression of the nitrate (narGHJI) and nitrite (nir) reductase operons, as well as the putative nitrate transporter gene narT.</text>
</comment>
<comment type="subcellular location">
    <subcellularLocation>
        <location evidence="3">Cytoplasm</location>
    </subcellularLocation>
</comment>
<evidence type="ECO:0000313" key="20">
    <source>
        <dbReference type="EMBL" id="GAA5142616.1"/>
    </source>
</evidence>
<evidence type="ECO:0000256" key="14">
    <source>
        <dbReference type="ARBA" id="ARBA00024827"/>
    </source>
</evidence>
<comment type="catalytic activity">
    <reaction evidence="1">
        <text>ATP + protein L-histidine = ADP + protein N-phospho-L-histidine.</text>
        <dbReference type="EC" id="2.7.13.3"/>
    </reaction>
</comment>
<feature type="signal peptide" evidence="18">
    <location>
        <begin position="1"/>
        <end position="24"/>
    </location>
</feature>
<dbReference type="InterPro" id="IPR036890">
    <property type="entry name" value="HATPase_C_sf"/>
</dbReference>
<dbReference type="SMART" id="SM00387">
    <property type="entry name" value="HATPase_c"/>
    <property type="match status" value="1"/>
</dbReference>
<feature type="transmembrane region" description="Helical" evidence="17">
    <location>
        <begin position="432"/>
        <end position="454"/>
    </location>
</feature>
<evidence type="ECO:0000256" key="8">
    <source>
        <dbReference type="ARBA" id="ARBA00022679"/>
    </source>
</evidence>
<dbReference type="Pfam" id="PF02518">
    <property type="entry name" value="HATPase_c"/>
    <property type="match status" value="1"/>
</dbReference>
<dbReference type="PANTHER" id="PTHR24421">
    <property type="entry name" value="NITRATE/NITRITE SENSOR PROTEIN NARX-RELATED"/>
    <property type="match status" value="1"/>
</dbReference>
<dbReference type="SUPFAM" id="SSF49785">
    <property type="entry name" value="Galactose-binding domain-like"/>
    <property type="match status" value="1"/>
</dbReference>
<keyword evidence="6" id="KW-0004">4Fe-4S</keyword>
<evidence type="ECO:0000256" key="18">
    <source>
        <dbReference type="SAM" id="SignalP"/>
    </source>
</evidence>
<evidence type="ECO:0000256" key="2">
    <source>
        <dbReference type="ARBA" id="ARBA00001966"/>
    </source>
</evidence>
<dbReference type="Gene3D" id="3.30.565.10">
    <property type="entry name" value="Histidine kinase-like ATPase, C-terminal domain"/>
    <property type="match status" value="1"/>
</dbReference>
<comment type="caution">
    <text evidence="20">The sequence shown here is derived from an EMBL/GenBank/DDBJ whole genome shotgun (WGS) entry which is preliminary data.</text>
</comment>
<dbReference type="PRINTS" id="PR00344">
    <property type="entry name" value="BCTRLSENSOR"/>
</dbReference>
<keyword evidence="12" id="KW-0902">Two-component regulatory system</keyword>
<evidence type="ECO:0000256" key="17">
    <source>
        <dbReference type="SAM" id="Phobius"/>
    </source>
</evidence>
<evidence type="ECO:0000256" key="6">
    <source>
        <dbReference type="ARBA" id="ARBA00022485"/>
    </source>
</evidence>
<keyword evidence="18" id="KW-0732">Signal</keyword>
<keyword evidence="7" id="KW-0963">Cytoplasm</keyword>
<evidence type="ECO:0000256" key="3">
    <source>
        <dbReference type="ARBA" id="ARBA00004496"/>
    </source>
</evidence>
<keyword evidence="11" id="KW-0408">Iron</keyword>
<dbReference type="EC" id="2.7.13.3" evidence="4"/>
<keyword evidence="21" id="KW-1185">Reference proteome</keyword>
<protein>
    <recommendedName>
        <fullName evidence="5">Oxygen sensor histidine kinase NreB</fullName>
        <ecNumber evidence="4">2.7.13.3</ecNumber>
    </recommendedName>
    <alternativeName>
        <fullName evidence="15">Nitrogen regulation protein B</fullName>
    </alternativeName>
</protein>
<keyword evidence="17" id="KW-0812">Transmembrane</keyword>
<keyword evidence="13" id="KW-0411">Iron-sulfur</keyword>
<organism evidence="20 21">
    <name type="scientific">Prosthecobacter algae</name>
    <dbReference type="NCBI Taxonomy" id="1144682"/>
    <lineage>
        <taxon>Bacteria</taxon>
        <taxon>Pseudomonadati</taxon>
        <taxon>Verrucomicrobiota</taxon>
        <taxon>Verrucomicrobiia</taxon>
        <taxon>Verrucomicrobiales</taxon>
        <taxon>Verrucomicrobiaceae</taxon>
        <taxon>Prosthecobacter</taxon>
    </lineage>
</organism>
<dbReference type="InterPro" id="IPR005467">
    <property type="entry name" value="His_kinase_dom"/>
</dbReference>
<feature type="region of interest" description="Disordered" evidence="16">
    <location>
        <begin position="639"/>
        <end position="660"/>
    </location>
</feature>
<accession>A0ABP9PF81</accession>
<dbReference type="Gene3D" id="2.60.120.260">
    <property type="entry name" value="Galactose-binding domain-like"/>
    <property type="match status" value="1"/>
</dbReference>
<evidence type="ECO:0000256" key="11">
    <source>
        <dbReference type="ARBA" id="ARBA00023004"/>
    </source>
</evidence>
<evidence type="ECO:0000256" key="1">
    <source>
        <dbReference type="ARBA" id="ARBA00000085"/>
    </source>
</evidence>
<dbReference type="Pfam" id="PF07730">
    <property type="entry name" value="HisKA_3"/>
    <property type="match status" value="1"/>
</dbReference>
<keyword evidence="10" id="KW-0418">Kinase</keyword>
<dbReference type="RefSeq" id="WP_345737078.1">
    <property type="nucleotide sequence ID" value="NZ_BAABIA010000005.1"/>
</dbReference>
<dbReference type="InterPro" id="IPR011712">
    <property type="entry name" value="Sig_transdc_His_kin_sub3_dim/P"/>
</dbReference>
<dbReference type="InterPro" id="IPR003594">
    <property type="entry name" value="HATPase_dom"/>
</dbReference>
<keyword evidence="9" id="KW-0479">Metal-binding</keyword>
<dbReference type="SUPFAM" id="SSF55874">
    <property type="entry name" value="ATPase domain of HSP90 chaperone/DNA topoisomerase II/histidine kinase"/>
    <property type="match status" value="1"/>
</dbReference>
<sequence length="660" mass="71602">MLCPNCQTLGLAWLLMLGASSVQAASPWSWLSPEWRRIETARQSLEAKLLTLPPAPTPQVTQRLGWHSDYSSSPDTVEWMELNLGQPESLDAVVLLAPPPGAGAAVSGYGFPLRFRVELLGGGEETQRRLLADYTQEDFPNPGLLPVVIPAQGHRAQKVRITATRLFREDQRYLFALGEVMLLQGPHNLAARIEAIGPSHAFASSSQGTRPDWGRINVVDGHSVVGPPLGLRSSPSLGFRSKPVSERMATSNPWVTVDLGEVMPIEEVRLFPAQPPQFAHSHGYGFPVHYEIELLETPESAAHVFPSPQSGGYVASPGDNPVVIPTANARARWVRLKVLEPHVSNGSVVLALAEMQVWSGGQNRALGKSVQASDQTEGNGWSPSALVDGFASGADIVEAPGWLAGLSARREAMQGLKVLEARQAALIRGLQAVGWGLLTLLVGIMLLILLGAYLRQRRIRQRELDDLRQRISQDLHDEIGSSLGSIMLITEDALTTARDGEVKHDLQEIRDTARQTMDSMRDIVRLAQTGSYGGDDLVAHLREIADRMLRGLSHTFSADEVSPPPMDLRRDLVLMFKETLHNLQRHAQATQAEITLRRGPGTLVLTVLDNGCGFEPENASSGGMGLTNLQRRAAKHGGSAVITSAPGQGTTVSITFPRHG</sequence>
<dbReference type="PANTHER" id="PTHR24421:SF58">
    <property type="entry name" value="SIGNAL TRANSDUCTION HISTIDINE-PROTEIN KINASE_PHOSPHATASE UHPB"/>
    <property type="match status" value="1"/>
</dbReference>
<evidence type="ECO:0000256" key="7">
    <source>
        <dbReference type="ARBA" id="ARBA00022490"/>
    </source>
</evidence>
<evidence type="ECO:0000313" key="21">
    <source>
        <dbReference type="Proteomes" id="UP001499852"/>
    </source>
</evidence>
<dbReference type="InterPro" id="IPR004358">
    <property type="entry name" value="Sig_transdc_His_kin-like_C"/>
</dbReference>
<gene>
    <name evidence="20" type="ORF">GCM10023213_28930</name>
</gene>
<keyword evidence="17" id="KW-1133">Transmembrane helix</keyword>
<feature type="chain" id="PRO_5045833782" description="Oxygen sensor histidine kinase NreB" evidence="18">
    <location>
        <begin position="25"/>
        <end position="660"/>
    </location>
</feature>
<evidence type="ECO:0000256" key="16">
    <source>
        <dbReference type="SAM" id="MobiDB-lite"/>
    </source>
</evidence>
<evidence type="ECO:0000259" key="19">
    <source>
        <dbReference type="PROSITE" id="PS50109"/>
    </source>
</evidence>
<dbReference type="EMBL" id="BAABIA010000005">
    <property type="protein sequence ID" value="GAA5142616.1"/>
    <property type="molecule type" value="Genomic_DNA"/>
</dbReference>
<feature type="domain" description="Histidine kinase" evidence="19">
    <location>
        <begin position="474"/>
        <end position="660"/>
    </location>
</feature>
<dbReference type="PROSITE" id="PS50109">
    <property type="entry name" value="HIS_KIN"/>
    <property type="match status" value="1"/>
</dbReference>
<keyword evidence="8" id="KW-0808">Transferase</keyword>
<evidence type="ECO:0000256" key="9">
    <source>
        <dbReference type="ARBA" id="ARBA00022723"/>
    </source>
</evidence>
<dbReference type="Gene3D" id="1.20.5.1930">
    <property type="match status" value="1"/>
</dbReference>
<feature type="compositionally biased region" description="Polar residues" evidence="16">
    <location>
        <begin position="641"/>
        <end position="654"/>
    </location>
</feature>
<reference evidence="21" key="1">
    <citation type="journal article" date="2019" name="Int. J. Syst. Evol. Microbiol.">
        <title>The Global Catalogue of Microorganisms (GCM) 10K type strain sequencing project: providing services to taxonomists for standard genome sequencing and annotation.</title>
        <authorList>
            <consortium name="The Broad Institute Genomics Platform"/>
            <consortium name="The Broad Institute Genome Sequencing Center for Infectious Disease"/>
            <person name="Wu L."/>
            <person name="Ma J."/>
        </authorList>
    </citation>
    <scope>NUCLEOTIDE SEQUENCE [LARGE SCALE GENOMIC DNA]</scope>
    <source>
        <strain evidence="21">JCM 18053</strain>
    </source>
</reference>
<evidence type="ECO:0000256" key="4">
    <source>
        <dbReference type="ARBA" id="ARBA00012438"/>
    </source>
</evidence>
<evidence type="ECO:0000256" key="13">
    <source>
        <dbReference type="ARBA" id="ARBA00023014"/>
    </source>
</evidence>
<keyword evidence="17" id="KW-0472">Membrane</keyword>
<name>A0ABP9PF81_9BACT</name>
<dbReference type="InterPro" id="IPR008979">
    <property type="entry name" value="Galactose-bd-like_sf"/>
</dbReference>